<gene>
    <name evidence="2" type="ORF">EVAR_52726_1</name>
</gene>
<evidence type="ECO:0000313" key="2">
    <source>
        <dbReference type="EMBL" id="GBP86330.1"/>
    </source>
</evidence>
<sequence>MLPQYKDKKHVWHSGTAASLQTSMKSTGPSNPRDNRRRGGRALAHARRRLAHDNLEYADGMCACEILMGQQTRRCSLGRVCRANWIRGDT</sequence>
<feature type="region of interest" description="Disordered" evidence="1">
    <location>
        <begin position="1"/>
        <end position="42"/>
    </location>
</feature>
<reference evidence="2 3" key="1">
    <citation type="journal article" date="2019" name="Commun. Biol.">
        <title>The bagworm genome reveals a unique fibroin gene that provides high tensile strength.</title>
        <authorList>
            <person name="Kono N."/>
            <person name="Nakamura H."/>
            <person name="Ohtoshi R."/>
            <person name="Tomita M."/>
            <person name="Numata K."/>
            <person name="Arakawa K."/>
        </authorList>
    </citation>
    <scope>NUCLEOTIDE SEQUENCE [LARGE SCALE GENOMIC DNA]</scope>
</reference>
<keyword evidence="3" id="KW-1185">Reference proteome</keyword>
<comment type="caution">
    <text evidence="2">The sequence shown here is derived from an EMBL/GenBank/DDBJ whole genome shotgun (WGS) entry which is preliminary data.</text>
</comment>
<evidence type="ECO:0000313" key="3">
    <source>
        <dbReference type="Proteomes" id="UP000299102"/>
    </source>
</evidence>
<accession>A0A4C1ZEV5</accession>
<feature type="compositionally biased region" description="Polar residues" evidence="1">
    <location>
        <begin position="16"/>
        <end position="32"/>
    </location>
</feature>
<evidence type="ECO:0000256" key="1">
    <source>
        <dbReference type="SAM" id="MobiDB-lite"/>
    </source>
</evidence>
<dbReference type="EMBL" id="BGZK01001787">
    <property type="protein sequence ID" value="GBP86330.1"/>
    <property type="molecule type" value="Genomic_DNA"/>
</dbReference>
<name>A0A4C1ZEV5_EUMVA</name>
<proteinExistence type="predicted"/>
<dbReference type="Proteomes" id="UP000299102">
    <property type="component" value="Unassembled WGS sequence"/>
</dbReference>
<dbReference type="AlphaFoldDB" id="A0A4C1ZEV5"/>
<organism evidence="2 3">
    <name type="scientific">Eumeta variegata</name>
    <name type="common">Bagworm moth</name>
    <name type="synonym">Eumeta japonica</name>
    <dbReference type="NCBI Taxonomy" id="151549"/>
    <lineage>
        <taxon>Eukaryota</taxon>
        <taxon>Metazoa</taxon>
        <taxon>Ecdysozoa</taxon>
        <taxon>Arthropoda</taxon>
        <taxon>Hexapoda</taxon>
        <taxon>Insecta</taxon>
        <taxon>Pterygota</taxon>
        <taxon>Neoptera</taxon>
        <taxon>Endopterygota</taxon>
        <taxon>Lepidoptera</taxon>
        <taxon>Glossata</taxon>
        <taxon>Ditrysia</taxon>
        <taxon>Tineoidea</taxon>
        <taxon>Psychidae</taxon>
        <taxon>Oiketicinae</taxon>
        <taxon>Eumeta</taxon>
    </lineage>
</organism>
<protein>
    <submittedName>
        <fullName evidence="2">Uncharacterized protein</fullName>
    </submittedName>
</protein>